<evidence type="ECO:0000256" key="4">
    <source>
        <dbReference type="ARBA" id="ARBA00023136"/>
    </source>
</evidence>
<dbReference type="EMBL" id="KQ947421">
    <property type="protein sequence ID" value="KUJ14098.1"/>
    <property type="molecule type" value="Genomic_DNA"/>
</dbReference>
<feature type="non-terminal residue" evidence="8">
    <location>
        <position position="1"/>
    </location>
</feature>
<feature type="transmembrane region" description="Helical" evidence="6">
    <location>
        <begin position="69"/>
        <end position="100"/>
    </location>
</feature>
<dbReference type="Pfam" id="PF20684">
    <property type="entry name" value="Fung_rhodopsin"/>
    <property type="match status" value="1"/>
</dbReference>
<name>A0A194X1N0_MOLSC</name>
<evidence type="ECO:0000313" key="8">
    <source>
        <dbReference type="EMBL" id="KUJ14098.1"/>
    </source>
</evidence>
<evidence type="ECO:0000256" key="3">
    <source>
        <dbReference type="ARBA" id="ARBA00022989"/>
    </source>
</evidence>
<comment type="subcellular location">
    <subcellularLocation>
        <location evidence="1">Membrane</location>
        <topology evidence="1">Multi-pass membrane protein</topology>
    </subcellularLocation>
</comment>
<keyword evidence="4 6" id="KW-0472">Membrane</keyword>
<keyword evidence="9" id="KW-1185">Reference proteome</keyword>
<dbReference type="KEGG" id="psco:LY89DRAFT_564565"/>
<keyword evidence="3 6" id="KW-1133">Transmembrane helix</keyword>
<dbReference type="InterPro" id="IPR049326">
    <property type="entry name" value="Rhodopsin_dom_fungi"/>
</dbReference>
<feature type="transmembrane region" description="Helical" evidence="6">
    <location>
        <begin position="112"/>
        <end position="135"/>
    </location>
</feature>
<reference evidence="8 9" key="1">
    <citation type="submission" date="2015-10" db="EMBL/GenBank/DDBJ databases">
        <title>Full genome of DAOMC 229536 Phialocephala scopiformis, a fungal endophyte of spruce producing the potent anti-insectan compound rugulosin.</title>
        <authorList>
            <consortium name="DOE Joint Genome Institute"/>
            <person name="Walker A.K."/>
            <person name="Frasz S.L."/>
            <person name="Seifert K.A."/>
            <person name="Miller J.D."/>
            <person name="Mondo S.J."/>
            <person name="Labutti K."/>
            <person name="Lipzen A."/>
            <person name="Dockter R."/>
            <person name="Kennedy M."/>
            <person name="Grigoriev I.V."/>
            <person name="Spatafora J.W."/>
        </authorList>
    </citation>
    <scope>NUCLEOTIDE SEQUENCE [LARGE SCALE GENOMIC DNA]</scope>
    <source>
        <strain evidence="8 9">CBS 120377</strain>
    </source>
</reference>
<feature type="transmembrane region" description="Helical" evidence="6">
    <location>
        <begin position="226"/>
        <end position="250"/>
    </location>
</feature>
<dbReference type="GO" id="GO:0016020">
    <property type="term" value="C:membrane"/>
    <property type="evidence" value="ECO:0007669"/>
    <property type="project" value="UniProtKB-SubCell"/>
</dbReference>
<evidence type="ECO:0000256" key="1">
    <source>
        <dbReference type="ARBA" id="ARBA00004141"/>
    </source>
</evidence>
<dbReference type="Proteomes" id="UP000070700">
    <property type="component" value="Unassembled WGS sequence"/>
</dbReference>
<feature type="transmembrane region" description="Helical" evidence="6">
    <location>
        <begin position="155"/>
        <end position="180"/>
    </location>
</feature>
<evidence type="ECO:0000259" key="7">
    <source>
        <dbReference type="Pfam" id="PF20684"/>
    </source>
</evidence>
<keyword evidence="2 6" id="KW-0812">Transmembrane</keyword>
<protein>
    <recommendedName>
        <fullName evidence="7">Rhodopsin domain-containing protein</fullName>
    </recommendedName>
</protein>
<evidence type="ECO:0000313" key="9">
    <source>
        <dbReference type="Proteomes" id="UP000070700"/>
    </source>
</evidence>
<feature type="domain" description="Rhodopsin" evidence="7">
    <location>
        <begin position="8"/>
        <end position="250"/>
    </location>
</feature>
<dbReference type="PANTHER" id="PTHR33048">
    <property type="entry name" value="PTH11-LIKE INTEGRAL MEMBRANE PROTEIN (AFU_ORTHOLOGUE AFUA_5G11245)"/>
    <property type="match status" value="1"/>
</dbReference>
<dbReference type="InParanoid" id="A0A194X1N0"/>
<feature type="non-terminal residue" evidence="8">
    <location>
        <position position="256"/>
    </location>
</feature>
<sequence length="256" mass="29013">VAAFSVIARTIRRLVLFLRLKLDDAFVWFALICLGVACASYFEMIYTIILEEAIAMDPDVIVPINEIAAILSSITYIDIFLCTVWTCTFSVKASFLALFWHLIHGLSKQINTYYWVVVGSVLANWLFLVVEAFILCPEFGEKAVKCYPEDNYFKTLLLTILITVLDVTTDIMIAIIPILILRKSRTKLQQKFSLGIFLCLSFIMVIFALTRVGGLKRGDKVDVTWAIFWQFSEGCVACIMASIVPFRTLFVTLVSR</sequence>
<proteinExistence type="inferred from homology"/>
<dbReference type="AlphaFoldDB" id="A0A194X1N0"/>
<dbReference type="PANTHER" id="PTHR33048:SF92">
    <property type="entry name" value="INTEGRAL MEMBRANE PROTEIN"/>
    <property type="match status" value="1"/>
</dbReference>
<evidence type="ECO:0000256" key="2">
    <source>
        <dbReference type="ARBA" id="ARBA00022692"/>
    </source>
</evidence>
<accession>A0A194X1N0</accession>
<evidence type="ECO:0000256" key="5">
    <source>
        <dbReference type="ARBA" id="ARBA00038359"/>
    </source>
</evidence>
<dbReference type="RefSeq" id="XP_018068453.1">
    <property type="nucleotide sequence ID" value="XM_018208517.1"/>
</dbReference>
<feature type="transmembrane region" description="Helical" evidence="6">
    <location>
        <begin position="26"/>
        <end position="49"/>
    </location>
</feature>
<evidence type="ECO:0000256" key="6">
    <source>
        <dbReference type="SAM" id="Phobius"/>
    </source>
</evidence>
<dbReference type="GeneID" id="28818243"/>
<gene>
    <name evidence="8" type="ORF">LY89DRAFT_564565</name>
</gene>
<comment type="similarity">
    <text evidence="5">Belongs to the SAT4 family.</text>
</comment>
<dbReference type="InterPro" id="IPR052337">
    <property type="entry name" value="SAT4-like"/>
</dbReference>
<feature type="transmembrane region" description="Helical" evidence="6">
    <location>
        <begin position="192"/>
        <end position="214"/>
    </location>
</feature>
<dbReference type="OrthoDB" id="3546995at2759"/>
<organism evidence="8 9">
    <name type="scientific">Mollisia scopiformis</name>
    <name type="common">Conifer needle endophyte fungus</name>
    <name type="synonym">Phialocephala scopiformis</name>
    <dbReference type="NCBI Taxonomy" id="149040"/>
    <lineage>
        <taxon>Eukaryota</taxon>
        <taxon>Fungi</taxon>
        <taxon>Dikarya</taxon>
        <taxon>Ascomycota</taxon>
        <taxon>Pezizomycotina</taxon>
        <taxon>Leotiomycetes</taxon>
        <taxon>Helotiales</taxon>
        <taxon>Mollisiaceae</taxon>
        <taxon>Mollisia</taxon>
    </lineage>
</organism>